<protein>
    <submittedName>
        <fullName evidence="1">Uncharacterized protein</fullName>
    </submittedName>
</protein>
<evidence type="ECO:0000313" key="2">
    <source>
        <dbReference type="Proteomes" id="UP000640052"/>
    </source>
</evidence>
<accession>A0A919Q466</accession>
<keyword evidence="2" id="KW-1185">Reference proteome</keyword>
<dbReference type="AlphaFoldDB" id="A0A919Q466"/>
<proteinExistence type="predicted"/>
<dbReference type="Proteomes" id="UP000640052">
    <property type="component" value="Unassembled WGS sequence"/>
</dbReference>
<name>A0A919Q466_9ACTN</name>
<reference evidence="1" key="1">
    <citation type="submission" date="2021-01" db="EMBL/GenBank/DDBJ databases">
        <title>Whole genome shotgun sequence of Acrocarpospora phusangensis NBRC 108782.</title>
        <authorList>
            <person name="Komaki H."/>
            <person name="Tamura T."/>
        </authorList>
    </citation>
    <scope>NUCLEOTIDE SEQUENCE</scope>
    <source>
        <strain evidence="1">NBRC 108782</strain>
    </source>
</reference>
<sequence length="70" mass="7443">MISARAAYGRKTGLDGIVRANAIKRQGCVPVYLVTARLGHSDPAITLRVYASPDQRTDGADIFANAIKVA</sequence>
<dbReference type="EMBL" id="BOOA01000002">
    <property type="protein sequence ID" value="GIH22019.1"/>
    <property type="molecule type" value="Genomic_DNA"/>
</dbReference>
<comment type="caution">
    <text evidence="1">The sequence shown here is derived from an EMBL/GenBank/DDBJ whole genome shotgun (WGS) entry which is preliminary data.</text>
</comment>
<evidence type="ECO:0000313" key="1">
    <source>
        <dbReference type="EMBL" id="GIH22019.1"/>
    </source>
</evidence>
<organism evidence="1 2">
    <name type="scientific">Acrocarpospora phusangensis</name>
    <dbReference type="NCBI Taxonomy" id="1070424"/>
    <lineage>
        <taxon>Bacteria</taxon>
        <taxon>Bacillati</taxon>
        <taxon>Actinomycetota</taxon>
        <taxon>Actinomycetes</taxon>
        <taxon>Streptosporangiales</taxon>
        <taxon>Streptosporangiaceae</taxon>
        <taxon>Acrocarpospora</taxon>
    </lineage>
</organism>
<gene>
    <name evidence="1" type="ORF">Aph01nite_03290</name>
</gene>